<organism evidence="7 8">
    <name type="scientific">Aspergillus mulundensis</name>
    <dbReference type="NCBI Taxonomy" id="1810919"/>
    <lineage>
        <taxon>Eukaryota</taxon>
        <taxon>Fungi</taxon>
        <taxon>Dikarya</taxon>
        <taxon>Ascomycota</taxon>
        <taxon>Pezizomycotina</taxon>
        <taxon>Eurotiomycetes</taxon>
        <taxon>Eurotiomycetidae</taxon>
        <taxon>Eurotiales</taxon>
        <taxon>Aspergillaceae</taxon>
        <taxon>Aspergillus</taxon>
        <taxon>Aspergillus subgen. Nidulantes</taxon>
    </lineage>
</organism>
<keyword evidence="5" id="KW-0732">Signal</keyword>
<evidence type="ECO:0000256" key="1">
    <source>
        <dbReference type="ARBA" id="ARBA00012210"/>
    </source>
</evidence>
<accession>A0A3D8QH23</accession>
<dbReference type="GeneID" id="38120990"/>
<dbReference type="Gene3D" id="1.25.40.20">
    <property type="entry name" value="Ankyrin repeat-containing domain"/>
    <property type="match status" value="3"/>
</dbReference>
<dbReference type="Pfam" id="PF00023">
    <property type="entry name" value="Ank"/>
    <property type="match status" value="1"/>
</dbReference>
<feature type="repeat" description="ANK" evidence="4">
    <location>
        <begin position="87"/>
        <end position="119"/>
    </location>
</feature>
<dbReference type="PRINTS" id="PR01415">
    <property type="entry name" value="ANKYRIN"/>
</dbReference>
<feature type="domain" description="F-box" evidence="6">
    <location>
        <begin position="2"/>
        <end position="53"/>
    </location>
</feature>
<feature type="signal peptide" evidence="5">
    <location>
        <begin position="1"/>
        <end position="17"/>
    </location>
</feature>
<dbReference type="PANTHER" id="PTHR24161">
    <property type="entry name" value="ANK_REP_REGION DOMAIN-CONTAINING PROTEIN-RELATED"/>
    <property type="match status" value="1"/>
</dbReference>
<comment type="caution">
    <text evidence="7">The sequence shown here is derived from an EMBL/GenBank/DDBJ whole genome shotgun (WGS) entry which is preliminary data.</text>
</comment>
<keyword evidence="8" id="KW-1185">Reference proteome</keyword>
<dbReference type="SMART" id="SM00248">
    <property type="entry name" value="ANK"/>
    <property type="match status" value="10"/>
</dbReference>
<evidence type="ECO:0000256" key="3">
    <source>
        <dbReference type="ARBA" id="ARBA00023043"/>
    </source>
</evidence>
<evidence type="ECO:0000256" key="5">
    <source>
        <dbReference type="SAM" id="SignalP"/>
    </source>
</evidence>
<dbReference type="EMBL" id="PVWQ01000017">
    <property type="protein sequence ID" value="RDW61122.1"/>
    <property type="molecule type" value="Genomic_DNA"/>
</dbReference>
<evidence type="ECO:0000313" key="7">
    <source>
        <dbReference type="EMBL" id="RDW61122.1"/>
    </source>
</evidence>
<dbReference type="InterPro" id="IPR001810">
    <property type="entry name" value="F-box_dom"/>
</dbReference>
<keyword evidence="3 4" id="KW-0040">ANK repeat</keyword>
<feature type="repeat" description="ANK" evidence="4">
    <location>
        <begin position="292"/>
        <end position="324"/>
    </location>
</feature>
<dbReference type="PROSITE" id="PS50297">
    <property type="entry name" value="ANK_REP_REGION"/>
    <property type="match status" value="6"/>
</dbReference>
<dbReference type="GO" id="GO:0019706">
    <property type="term" value="F:protein-cysteine S-palmitoyltransferase activity"/>
    <property type="evidence" value="ECO:0007669"/>
    <property type="project" value="UniProtKB-EC"/>
</dbReference>
<dbReference type="Pfam" id="PF12796">
    <property type="entry name" value="Ank_2"/>
    <property type="match status" value="3"/>
</dbReference>
<reference evidence="7 8" key="1">
    <citation type="journal article" date="2018" name="IMA Fungus">
        <title>IMA Genome-F 9: Draft genome sequence of Annulohypoxylon stygium, Aspergillus mulundensis, Berkeleyomyces basicola (syn. Thielaviopsis basicola), Ceratocystis smalleyi, two Cercospora beticola strains, Coleophoma cylindrospora, Fusarium fracticaudum, Phialophora cf. hyalina, and Morchella septimelata.</title>
        <authorList>
            <person name="Wingfield B.D."/>
            <person name="Bills G.F."/>
            <person name="Dong Y."/>
            <person name="Huang W."/>
            <person name="Nel W.J."/>
            <person name="Swalarsk-Parry B.S."/>
            <person name="Vaghefi N."/>
            <person name="Wilken P.M."/>
            <person name="An Z."/>
            <person name="de Beer Z.W."/>
            <person name="De Vos L."/>
            <person name="Chen L."/>
            <person name="Duong T.A."/>
            <person name="Gao Y."/>
            <person name="Hammerbacher A."/>
            <person name="Kikkert J.R."/>
            <person name="Li Y."/>
            <person name="Li H."/>
            <person name="Li K."/>
            <person name="Li Q."/>
            <person name="Liu X."/>
            <person name="Ma X."/>
            <person name="Naidoo K."/>
            <person name="Pethybridge S.J."/>
            <person name="Sun J."/>
            <person name="Steenkamp E.T."/>
            <person name="van der Nest M.A."/>
            <person name="van Wyk S."/>
            <person name="Wingfield M.J."/>
            <person name="Xiong C."/>
            <person name="Yue Q."/>
            <person name="Zhang X."/>
        </authorList>
    </citation>
    <scope>NUCLEOTIDE SEQUENCE [LARGE SCALE GENOMIC DNA]</scope>
    <source>
        <strain evidence="7 8">DSM 5745</strain>
    </source>
</reference>
<dbReference type="STRING" id="1810919.A0A3D8QH23"/>
<evidence type="ECO:0000256" key="2">
    <source>
        <dbReference type="ARBA" id="ARBA00022737"/>
    </source>
</evidence>
<feature type="repeat" description="ANK" evidence="4">
    <location>
        <begin position="260"/>
        <end position="292"/>
    </location>
</feature>
<dbReference type="AlphaFoldDB" id="A0A3D8QH23"/>
<dbReference type="RefSeq" id="XP_026598654.1">
    <property type="nucleotide sequence ID" value="XM_026752636.1"/>
</dbReference>
<evidence type="ECO:0000259" key="6">
    <source>
        <dbReference type="PROSITE" id="PS50181"/>
    </source>
</evidence>
<feature type="repeat" description="ANK" evidence="4">
    <location>
        <begin position="465"/>
        <end position="494"/>
    </location>
</feature>
<name>A0A3D8QH23_9EURO</name>
<dbReference type="Pfam" id="PF13857">
    <property type="entry name" value="Ank_5"/>
    <property type="match status" value="1"/>
</dbReference>
<evidence type="ECO:0000256" key="4">
    <source>
        <dbReference type="PROSITE-ProRule" id="PRU00023"/>
    </source>
</evidence>
<evidence type="ECO:0000313" key="8">
    <source>
        <dbReference type="Proteomes" id="UP000256690"/>
    </source>
</evidence>
<feature type="repeat" description="ANK" evidence="4">
    <location>
        <begin position="432"/>
        <end position="464"/>
    </location>
</feature>
<dbReference type="EC" id="2.3.1.225" evidence="1"/>
<dbReference type="InterPro" id="IPR002110">
    <property type="entry name" value="Ankyrin_rpt"/>
</dbReference>
<protein>
    <recommendedName>
        <fullName evidence="1">protein S-acyltransferase</fullName>
        <ecNumber evidence="1">2.3.1.225</ecNumber>
    </recommendedName>
</protein>
<dbReference type="PROSITE" id="PS50181">
    <property type="entry name" value="FBOX"/>
    <property type="match status" value="1"/>
</dbReference>
<feature type="repeat" description="ANK" evidence="4">
    <location>
        <begin position="497"/>
        <end position="529"/>
    </location>
</feature>
<dbReference type="OrthoDB" id="366390at2759"/>
<dbReference type="PANTHER" id="PTHR24161:SF85">
    <property type="entry name" value="PALMITOYLTRANSFERASE HIP14"/>
    <property type="match status" value="1"/>
</dbReference>
<sequence length="709" mass="76229">MAPTLGLLPSELIFLIAELLDVPSLNSLLQSCQRLACLLDSSLYTLARRYRSVPGAGTPLIWAAQNGVNTVVARLLGGESWPSDSQKGTTALHEAIKASNEEGIRLLLDAGANVFAEDRNGDAALLTAISCDRDVAARLILSVYPAVQPWESYSWHWTEAALRAAQLDISESMRRLVLDCIRREYPEHAPDLLDSVLHTAAAPTGDCAVMQMLCDYGANPLAIIPGGTTTLLHTFAIYGHLDATEWGLARGIDPIVEDGTGVTAFSIAVARGHPRLVQIFLDLGMDPNVPSIGISPLCIAAAEGHMAVVQCLLAAGADILARDDRGFNVVDFVTGTGRGSTPLMPTPLMLEFLLRRGADPSPPPGTVRMTALHTAARLGLAEMTALLCAAAPVDAVDQRGRTALHLAVREGRVAAVTTLLEAGANPSIPDERRKTPIHEAAVESNSDILDLLLRYGADVHAADLDGHTPLYLAARTGQTAVVARLLEAGADPNAGWEWSSPLHFAVTRQATDMVRLLLSYRADPHALDLYGRSAFEWAGADSKILAEHPFHPTDPTKREARLRQTVAIFGERLLQTNKGSDHSEDCESCIVAKALLYLGRRDEARVVYAHDGGTGLECPEHRRPTCTACRSRIHNGSVFICLACVTAKLCQICKDHAVAGLGPGQACQRHEVYEIPPEVEELPGESEIGRDAAWRAWMGELVSTVNDLD</sequence>
<feature type="chain" id="PRO_5017774548" description="protein S-acyltransferase" evidence="5">
    <location>
        <begin position="18"/>
        <end position="709"/>
    </location>
</feature>
<dbReference type="PROSITE" id="PS50088">
    <property type="entry name" value="ANK_REPEAT"/>
    <property type="match status" value="7"/>
</dbReference>
<dbReference type="InterPro" id="IPR036770">
    <property type="entry name" value="Ankyrin_rpt-contain_sf"/>
</dbReference>
<dbReference type="Proteomes" id="UP000256690">
    <property type="component" value="Unassembled WGS sequence"/>
</dbReference>
<keyword evidence="2" id="KW-0677">Repeat</keyword>
<proteinExistence type="predicted"/>
<gene>
    <name evidence="7" type="ORF">DSM5745_10620</name>
</gene>
<feature type="repeat" description="ANK" evidence="4">
    <location>
        <begin position="399"/>
        <end position="431"/>
    </location>
</feature>
<dbReference type="SUPFAM" id="SSF48403">
    <property type="entry name" value="Ankyrin repeat"/>
    <property type="match status" value="2"/>
</dbReference>